<keyword evidence="2" id="KW-0326">Glycosidase</keyword>
<feature type="compositionally biased region" description="Low complexity" evidence="4">
    <location>
        <begin position="1561"/>
        <end position="1571"/>
    </location>
</feature>
<dbReference type="Gene3D" id="2.60.40.2810">
    <property type="match status" value="1"/>
</dbReference>
<evidence type="ECO:0000259" key="5">
    <source>
        <dbReference type="PROSITE" id="PS50853"/>
    </source>
</evidence>
<feature type="compositionally biased region" description="Acidic residues" evidence="4">
    <location>
        <begin position="377"/>
        <end position="389"/>
    </location>
</feature>
<dbReference type="PANTHER" id="PTHR13817:SF73">
    <property type="entry name" value="FIBRONECTIN TYPE-III DOMAIN-CONTAINING PROTEIN"/>
    <property type="match status" value="1"/>
</dbReference>
<gene>
    <name evidence="6" type="ORF">EUA98_02710</name>
</gene>
<dbReference type="InterPro" id="IPR036116">
    <property type="entry name" value="FN3_sf"/>
</dbReference>
<dbReference type="GO" id="GO:0016798">
    <property type="term" value="F:hydrolase activity, acting on glycosyl bonds"/>
    <property type="evidence" value="ECO:0007669"/>
    <property type="project" value="UniProtKB-KW"/>
</dbReference>
<evidence type="ECO:0000256" key="4">
    <source>
        <dbReference type="SAM" id="MobiDB-lite"/>
    </source>
</evidence>
<comment type="caution">
    <text evidence="6">The sequence shown here is derived from an EMBL/GenBank/DDBJ whole genome shotgun (WGS) entry which is preliminary data.</text>
</comment>
<dbReference type="SMART" id="SM00060">
    <property type="entry name" value="FN3"/>
    <property type="match status" value="5"/>
</dbReference>
<dbReference type="Gene3D" id="2.60.40.10">
    <property type="entry name" value="Immunoglobulins"/>
    <property type="match status" value="4"/>
</dbReference>
<feature type="domain" description="Fibronectin type-III" evidence="5">
    <location>
        <begin position="1488"/>
        <end position="1577"/>
    </location>
</feature>
<feature type="domain" description="Fibronectin type-III" evidence="5">
    <location>
        <begin position="1672"/>
        <end position="1763"/>
    </location>
</feature>
<proteinExistence type="predicted"/>
<feature type="domain" description="Fibronectin type-III" evidence="5">
    <location>
        <begin position="1578"/>
        <end position="1670"/>
    </location>
</feature>
<dbReference type="InterPro" id="IPR050964">
    <property type="entry name" value="Striated_Muscle_Regulatory"/>
</dbReference>
<keyword evidence="1" id="KW-0677">Repeat</keyword>
<organism evidence="6 7">
    <name type="scientific">Pengzhenrongella frigida</name>
    <dbReference type="NCBI Taxonomy" id="1259133"/>
    <lineage>
        <taxon>Bacteria</taxon>
        <taxon>Bacillati</taxon>
        <taxon>Actinomycetota</taxon>
        <taxon>Actinomycetes</taxon>
        <taxon>Micrococcales</taxon>
        <taxon>Pengzhenrongella</taxon>
    </lineage>
</organism>
<evidence type="ECO:0000256" key="1">
    <source>
        <dbReference type="ARBA" id="ARBA00022737"/>
    </source>
</evidence>
<dbReference type="GO" id="GO:0000272">
    <property type="term" value="P:polysaccharide catabolic process"/>
    <property type="evidence" value="ECO:0007669"/>
    <property type="project" value="UniProtKB-KW"/>
</dbReference>
<dbReference type="Pfam" id="PF17963">
    <property type="entry name" value="Big_9"/>
    <property type="match status" value="6"/>
</dbReference>
<dbReference type="PROSITE" id="PS50853">
    <property type="entry name" value="FN3"/>
    <property type="match status" value="4"/>
</dbReference>
<dbReference type="InterPro" id="IPR013783">
    <property type="entry name" value="Ig-like_fold"/>
</dbReference>
<feature type="compositionally biased region" description="Polar residues" evidence="4">
    <location>
        <begin position="393"/>
        <end position="409"/>
    </location>
</feature>
<keyword evidence="3" id="KW-0119">Carbohydrate metabolism</keyword>
<keyword evidence="2" id="KW-0378">Hydrolase</keyword>
<evidence type="ECO:0000256" key="3">
    <source>
        <dbReference type="ARBA" id="ARBA00023326"/>
    </source>
</evidence>
<keyword evidence="7" id="KW-1185">Reference proteome</keyword>
<dbReference type="InterPro" id="IPR003961">
    <property type="entry name" value="FN3_dom"/>
</dbReference>
<dbReference type="Pfam" id="PF00041">
    <property type="entry name" value="fn3"/>
    <property type="match status" value="3"/>
</dbReference>
<evidence type="ECO:0000313" key="7">
    <source>
        <dbReference type="Proteomes" id="UP000293764"/>
    </source>
</evidence>
<evidence type="ECO:0000256" key="2">
    <source>
        <dbReference type="ARBA" id="ARBA00023295"/>
    </source>
</evidence>
<name>A0A4Q5N395_9MICO</name>
<accession>A0A4Q5N395</accession>
<feature type="region of interest" description="Disordered" evidence="4">
    <location>
        <begin position="371"/>
        <end position="411"/>
    </location>
</feature>
<keyword evidence="3" id="KW-0624">Polysaccharide degradation</keyword>
<protein>
    <recommendedName>
        <fullName evidence="5">Fibronectin type-III domain-containing protein</fullName>
    </recommendedName>
</protein>
<dbReference type="RefSeq" id="WP_130101119.1">
    <property type="nucleotide sequence ID" value="NZ_SDWW01000004.1"/>
</dbReference>
<feature type="domain" description="Fibronectin type-III" evidence="5">
    <location>
        <begin position="1768"/>
        <end position="1860"/>
    </location>
</feature>
<feature type="region of interest" description="Disordered" evidence="4">
    <location>
        <begin position="1561"/>
        <end position="1583"/>
    </location>
</feature>
<dbReference type="PANTHER" id="PTHR13817">
    <property type="entry name" value="TITIN"/>
    <property type="match status" value="1"/>
</dbReference>
<sequence length="1966" mass="201868">MRTVLGGLRTTAGFVRGARPGRSWLKAGVAVTVPAVVATLAILYPGVPVSQVDLNDGAAWLTNTSALRLGRFNPQIDELNAGLVSTSAEFDVLQDAGDVLLTEPGRVAVVDPASVTLGAQASVPFGATVSMARGVVAVTEPSRGAVWVRTTGTLGSLSVDSEDPDLDLGAGGAAVVSRDGVVLAVDPEGGLQRAEVTEAEVTVTADGTLAGADGSGGGGPGFDRVTAVGDRLVVLDGRTVRTSGGSVDLTAFGDGLALQQPGPAAEVVLVASRSALLEVPLDGGDVREHDTGGSGVPAPPVRVGECAHGAWASAVGSYLQVCADGDPVVSDLEAMTTADVLVFRVNRDVVVLNDTLRGRLWVPLEDPELREPNWQDIEPEEDTQDDEQESESRASTQNIQAECTEQSAAPSAVNDDYGVRAGRTAILSVIDNDASSDCGILVISEHDALPAEFGTVVPIYGGRALQLTTPAGVTGTAELTYTITDGRGTTAPSTATVRLTVRAADENGAPAQVRVGSMSVEQGAQGTYDVLPDFRDPDGDLLVLAGGVAASGGTVRTRQDGSLTFQSDGATLGRQQVTVLVSDGTETVEGSLTVDVQPAGSLAPVIDPVHAVTYVDEAVVVHPLDSVRSSSREPVRLAGVDEVQGATVDTDLEAGTFTFGAARAGTYYVAFLVTASPQQATGVARIDVRERPLEVPPPVAVLDRALLPPGGEVTIDPLANDVDPAGGVLVLQSVEAPLDSGLRVAALSHQLLRITSTRVLDAPVTVRYTISNGGASAVGDVLVQPIPASATQQAPVVPNITVSVRTGGVVTIPVLADAYDPDGDPMHVVRELVEPLGSGQGLLFVSGDLLRYQAPATAVQAHATFAVADPAGNVTSATVTVDVRPSDPATKSPPRPRALTARVFEGETIRIPVPLTGIDPDGDGVSLLGQDQAPTKGRITAVGADWIEYEALPGELGTDTFTYAVEDWVGQRAVATIRVGIAARPTTAAQVVSRNDDVSVRSGQAVEVRVLANDIDTGGGELTLEPALELTEGIDARVEGNRIAVQTPDQPAVLQISYSAVNDRGGRDTAVLTVTVTDDALILAPVVRDVVVPATETINRTSIEVEVLAVAENPSGPISDLEVSVDSSVADTASVTPSGSVVVTLVGHAQTLPYLVTNTSPQADGLSSYAFITVPALGDFPPMPRPKAPELRVIAGDELVIVLDEQIQVAPGRTARVADAARVQATKADGSPLVRDDRTLVFRSQATYAGPASITVAVTDGDASDASARTKVLTLPITVLAAADYPPTFSPSVIDVSPGEAPARVDLTAFTSSPVATAGGSDRYTYKITSPIPNGFQATVSGSVLSVSADATVPRGTAGGVSVAVGYGAAGGALPAQVDFRVVASIRPLARVLDHRVADGVEGGSSTVAALDGAFNPFPSTALTLVDATVETPGAGTAGVSGTSVNVRPAKGFIGEMVTRYRVRDATGDTAREVEGRITVVVRGRPAAPTAPRVVEVRDRTVVLAWDVPVNNGAPITGYRVTTQPGGAARECAGTTCTIDGLTNAVEYTFTVAARNVVDWSDPSPSSAPARPDAKPFAPAAPQVERGDAQLRARWTAPETPGSPIVKYLLEISPAPRGGQSSVETTSTSYDFGGLTNGTAYTVRVRALNKAPDPGDWSPSSAPVVPARQPEAPTAVTASFGLATEGSITVRWEVPVSDGGDAVTGYRVSLDGEWQAPTAATERSFTFPARPGKAYVIGVQARNTVNWSLAAGTSGQIWGTPGSVARLTASDVAAAETPWGKGEVALRWDPPATTGGEQVTIEAYLVSMDGTPIGETHETTFRVSDLTGGVSHSFQVTARNSKGELGAAVATSATATTVPQNATVTAAVPGPGQAVFTATAAPGGSDVTRWSFRIKARGSREIVVEQAEATYSFRDDAGTEVTVSVTAFNAAGWGREGAPVTVVVEPVPEEPTPTPTPTTAPVVASG</sequence>
<reference evidence="6 7" key="1">
    <citation type="submission" date="2019-01" db="EMBL/GenBank/DDBJ databases">
        <title>Novel species of Cellulomonas.</title>
        <authorList>
            <person name="Liu Q."/>
            <person name="Xin Y.-H."/>
        </authorList>
    </citation>
    <scope>NUCLEOTIDE SEQUENCE [LARGE SCALE GENOMIC DNA]</scope>
    <source>
        <strain evidence="6 7">HLT2-17</strain>
    </source>
</reference>
<dbReference type="CDD" id="cd00063">
    <property type="entry name" value="FN3"/>
    <property type="match status" value="4"/>
</dbReference>
<dbReference type="Proteomes" id="UP000293764">
    <property type="component" value="Unassembled WGS sequence"/>
</dbReference>
<evidence type="ECO:0000313" key="6">
    <source>
        <dbReference type="EMBL" id="RYV52625.1"/>
    </source>
</evidence>
<dbReference type="OrthoDB" id="5241356at2"/>
<dbReference type="EMBL" id="SDWW01000004">
    <property type="protein sequence ID" value="RYV52625.1"/>
    <property type="molecule type" value="Genomic_DNA"/>
</dbReference>
<dbReference type="SUPFAM" id="SSF49265">
    <property type="entry name" value="Fibronectin type III"/>
    <property type="match status" value="3"/>
</dbReference>